<gene>
    <name evidence="2" type="ORF">KUV31_11995</name>
</gene>
<proteinExistence type="predicted"/>
<dbReference type="Proteomes" id="UP000824927">
    <property type="component" value="Unassembled WGS sequence"/>
</dbReference>
<feature type="signal peptide" evidence="1">
    <location>
        <begin position="1"/>
        <end position="25"/>
    </location>
</feature>
<reference evidence="2" key="1">
    <citation type="submission" date="2021-06" db="EMBL/GenBank/DDBJ databases">
        <title>50 bacteria genomes isolated from Dapeng, Shenzhen, China.</title>
        <authorList>
            <person name="Zheng W."/>
            <person name="Yu S."/>
            <person name="Huang Y."/>
        </authorList>
    </citation>
    <scope>NUCLEOTIDE SEQUENCE</scope>
    <source>
        <strain evidence="2">DP4N28-2</strain>
    </source>
</reference>
<sequence length="96" mass="9993">MKKVIFCVTSMAMASAMAVSAPAAAQGQSEFNKAVVEFCSAFGNDSTGPGLPTKGSCVSFYKVGGPVAFCKQLKDFEALEFFGFSTQGECVAALQD</sequence>
<evidence type="ECO:0000313" key="3">
    <source>
        <dbReference type="Proteomes" id="UP000824927"/>
    </source>
</evidence>
<organism evidence="2 3">
    <name type="scientific">Qipengyuania aquimaris</name>
    <dbReference type="NCBI Taxonomy" id="255984"/>
    <lineage>
        <taxon>Bacteria</taxon>
        <taxon>Pseudomonadati</taxon>
        <taxon>Pseudomonadota</taxon>
        <taxon>Alphaproteobacteria</taxon>
        <taxon>Sphingomonadales</taxon>
        <taxon>Erythrobacteraceae</taxon>
        <taxon>Qipengyuania</taxon>
    </lineage>
</organism>
<evidence type="ECO:0000313" key="2">
    <source>
        <dbReference type="EMBL" id="MBY6219061.1"/>
    </source>
</evidence>
<name>A0A9Q3S2W5_9SPHN</name>
<comment type="caution">
    <text evidence="2">The sequence shown here is derived from an EMBL/GenBank/DDBJ whole genome shotgun (WGS) entry which is preliminary data.</text>
</comment>
<feature type="chain" id="PRO_5040339779" evidence="1">
    <location>
        <begin position="26"/>
        <end position="96"/>
    </location>
</feature>
<keyword evidence="1" id="KW-0732">Signal</keyword>
<dbReference type="AlphaFoldDB" id="A0A9Q3S2W5"/>
<dbReference type="RefSeq" id="WP_222405702.1">
    <property type="nucleotide sequence ID" value="NZ_JAHVKP010000001.1"/>
</dbReference>
<accession>A0A9Q3S2W5</accession>
<dbReference type="EMBL" id="JAHVKP010000001">
    <property type="protein sequence ID" value="MBY6219061.1"/>
    <property type="molecule type" value="Genomic_DNA"/>
</dbReference>
<evidence type="ECO:0000256" key="1">
    <source>
        <dbReference type="SAM" id="SignalP"/>
    </source>
</evidence>
<protein>
    <submittedName>
        <fullName evidence="2">Uncharacterized protein</fullName>
    </submittedName>
</protein>